<dbReference type="EC" id="2.4.1.-" evidence="5"/>
<keyword evidence="2 4" id="KW-0328">Glycosyltransferase</keyword>
<dbReference type="GO" id="GO:0016138">
    <property type="term" value="P:glycoside biosynthetic process"/>
    <property type="evidence" value="ECO:0007669"/>
    <property type="project" value="UniProtKB-ARBA"/>
</dbReference>
<name>A0A3Q8U927_9LAMI</name>
<dbReference type="CDD" id="cd03784">
    <property type="entry name" value="GT1_Gtf-like"/>
    <property type="match status" value="1"/>
</dbReference>
<dbReference type="GO" id="GO:0080043">
    <property type="term" value="F:quercetin 3-O-glucosyltransferase activity"/>
    <property type="evidence" value="ECO:0007669"/>
    <property type="project" value="TreeGrafter"/>
</dbReference>
<dbReference type="InterPro" id="IPR002213">
    <property type="entry name" value="UDP_glucos_trans"/>
</dbReference>
<dbReference type="SMR" id="A0A3Q8U927"/>
<dbReference type="FunFam" id="3.40.50.2000:FF:000060">
    <property type="entry name" value="Glycosyltransferase"/>
    <property type="match status" value="1"/>
</dbReference>
<dbReference type="GO" id="GO:0080044">
    <property type="term" value="F:quercetin 7-O-glucosyltransferase activity"/>
    <property type="evidence" value="ECO:0007669"/>
    <property type="project" value="TreeGrafter"/>
</dbReference>
<protein>
    <recommendedName>
        <fullName evidence="5">Glycosyltransferase</fullName>
        <ecNumber evidence="5">2.4.1.-</ecNumber>
    </recommendedName>
</protein>
<organism evidence="6">
    <name type="scientific">Strobilanthes cusia</name>
    <dbReference type="NCBI Taxonomy" id="222567"/>
    <lineage>
        <taxon>Eukaryota</taxon>
        <taxon>Viridiplantae</taxon>
        <taxon>Streptophyta</taxon>
        <taxon>Embryophyta</taxon>
        <taxon>Tracheophyta</taxon>
        <taxon>Spermatophyta</taxon>
        <taxon>Magnoliopsida</taxon>
        <taxon>eudicotyledons</taxon>
        <taxon>Gunneridae</taxon>
        <taxon>Pentapetalae</taxon>
        <taxon>asterids</taxon>
        <taxon>lamiids</taxon>
        <taxon>Lamiales</taxon>
        <taxon>Acanthaceae</taxon>
        <taxon>Acanthoideae</taxon>
        <taxon>Ruellieae</taxon>
        <taxon>Strobilanthinae</taxon>
        <taxon>Strobilanthes</taxon>
    </lineage>
</organism>
<evidence type="ECO:0000256" key="4">
    <source>
        <dbReference type="RuleBase" id="RU003718"/>
    </source>
</evidence>
<evidence type="ECO:0000313" key="6">
    <source>
        <dbReference type="EMBL" id="AZL90047.1"/>
    </source>
</evidence>
<dbReference type="Gene3D" id="3.40.50.2000">
    <property type="entry name" value="Glycogen Phosphorylase B"/>
    <property type="match status" value="2"/>
</dbReference>
<dbReference type="Pfam" id="PF00201">
    <property type="entry name" value="UDPGT"/>
    <property type="match status" value="1"/>
</dbReference>
<evidence type="ECO:0000256" key="1">
    <source>
        <dbReference type="ARBA" id="ARBA00009995"/>
    </source>
</evidence>
<accession>A0A3Q8U927</accession>
<evidence type="ECO:0000256" key="5">
    <source>
        <dbReference type="RuleBase" id="RU362057"/>
    </source>
</evidence>
<dbReference type="PROSITE" id="PS00375">
    <property type="entry name" value="UDPGT"/>
    <property type="match status" value="1"/>
</dbReference>
<comment type="similarity">
    <text evidence="1 4">Belongs to the UDP-glycosyltransferase family.</text>
</comment>
<proteinExistence type="evidence at transcript level"/>
<sequence length="495" mass="55901">MTGQHQHQHQPWKPHAIMISVPYQGHINPFVNLALKLASRDIVVTFVHLEYVHHKLSSKPSQNTPPTATAPQSQLFSQARQSGLDIRYTTISDGFPVEFDRDLHIDEYWHSLLHDFPGLVDQFVGNLIRSSSSVDPCLKHFLVADTVYSWPANVARNHNLMYVSFWTEPALVFSLCYHWDIVKEKGHHSCNDNQTDVEINYLPGIRPISWKDLMSYFKEEGSTIAVGLPRAFRGVKTAGDFILHNTVHELESETLSILSKYHPTYAIGPINFSKGLPKDTTSQSLWSESDCTQWLDSKSPGSVLYISFGSLVQIPKQVMEEIAYGLVLSGVNFIWVVRTGLVSHGDQDNNVLPDGYEDAIKDQGLLIPWCNQLNVLSNPAVGGFLTHCGRNSIVESMWHGVPLLCYPVTWDQPTNRKLVVDDWKIGINLCDGTVVDRKEVADTIKGFMYGENSDKLRREVSWVKETMRKAMENDGSSEMNFDQFVKDLMGKIVGK</sequence>
<dbReference type="AlphaFoldDB" id="A0A3Q8U927"/>
<dbReference type="SUPFAM" id="SSF53756">
    <property type="entry name" value="UDP-Glycosyltransferase/glycogen phosphorylase"/>
    <property type="match status" value="1"/>
</dbReference>
<dbReference type="EMBL" id="MG833323">
    <property type="protein sequence ID" value="AZL90047.1"/>
    <property type="molecule type" value="mRNA"/>
</dbReference>
<dbReference type="PANTHER" id="PTHR11926:SF774">
    <property type="entry name" value="UDP-GLYCOSYLTRANSFERASE 85A1-RELATED"/>
    <property type="match status" value="1"/>
</dbReference>
<evidence type="ECO:0000256" key="3">
    <source>
        <dbReference type="ARBA" id="ARBA00022679"/>
    </source>
</evidence>
<reference evidence="6" key="1">
    <citation type="submission" date="2018-01" db="EMBL/GenBank/DDBJ databases">
        <authorList>
            <person name="Zhao X."/>
        </authorList>
    </citation>
    <scope>NUCLEOTIDE SEQUENCE</scope>
</reference>
<dbReference type="PANTHER" id="PTHR11926">
    <property type="entry name" value="GLUCOSYL/GLUCURONOSYL TRANSFERASES"/>
    <property type="match status" value="1"/>
</dbReference>
<evidence type="ECO:0000256" key="2">
    <source>
        <dbReference type="ARBA" id="ARBA00022676"/>
    </source>
</evidence>
<keyword evidence="3 4" id="KW-0808">Transferase</keyword>
<dbReference type="InterPro" id="IPR035595">
    <property type="entry name" value="UDP_glycos_trans_CS"/>
</dbReference>